<evidence type="ECO:0000259" key="2">
    <source>
        <dbReference type="Pfam" id="PF09835"/>
    </source>
</evidence>
<feature type="transmembrane region" description="Helical" evidence="1">
    <location>
        <begin position="37"/>
        <end position="54"/>
    </location>
</feature>
<dbReference type="GO" id="GO:0005524">
    <property type="term" value="F:ATP binding"/>
    <property type="evidence" value="ECO:0007669"/>
    <property type="project" value="UniProtKB-KW"/>
</dbReference>
<dbReference type="Pfam" id="PF09835">
    <property type="entry name" value="DUF2062"/>
    <property type="match status" value="1"/>
</dbReference>
<dbReference type="AlphaFoldDB" id="A0A2A5WNJ0"/>
<keyword evidence="3" id="KW-0547">Nucleotide-binding</keyword>
<reference evidence="3 4" key="1">
    <citation type="submission" date="2017-08" db="EMBL/GenBank/DDBJ databases">
        <title>Fine stratification of microbial communities through a metagenomic profile of the photic zone.</title>
        <authorList>
            <person name="Haro-Moreno J.M."/>
            <person name="Lopez-Perez M."/>
            <person name="De La Torre J."/>
            <person name="Picazo A."/>
            <person name="Camacho A."/>
            <person name="Rodriguez-Valera F."/>
        </authorList>
    </citation>
    <scope>NUCLEOTIDE SEQUENCE [LARGE SCALE GENOMIC DNA]</scope>
    <source>
        <strain evidence="3">MED-G24</strain>
    </source>
</reference>
<dbReference type="InterPro" id="IPR018639">
    <property type="entry name" value="DUF2062"/>
</dbReference>
<evidence type="ECO:0000313" key="4">
    <source>
        <dbReference type="Proteomes" id="UP000219327"/>
    </source>
</evidence>
<sequence length="171" mass="19707">MRVKQHLPTKEQLRNNRVLSFLGSILFEPNLWHFNRHSVSLAVGIGLFCAFLPIPFQMLPCALGCIWLRANLPLAIAIVWISNPITMPPMFYGTYKLGTWILGEPNRVVEINLSWEWLSAELGLIWQPLLLGSLVAGIIVSTAGFVVTRLYWRWLIHRRWQHRKNRRPSAG</sequence>
<feature type="transmembrane region" description="Helical" evidence="1">
    <location>
        <begin position="125"/>
        <end position="152"/>
    </location>
</feature>
<dbReference type="PANTHER" id="PTHR40547:SF1">
    <property type="entry name" value="SLL0298 PROTEIN"/>
    <property type="match status" value="1"/>
</dbReference>
<feature type="transmembrane region" description="Helical" evidence="1">
    <location>
        <begin position="61"/>
        <end position="81"/>
    </location>
</feature>
<dbReference type="PANTHER" id="PTHR40547">
    <property type="entry name" value="SLL0298 PROTEIN"/>
    <property type="match status" value="1"/>
</dbReference>
<keyword evidence="1" id="KW-1133">Transmembrane helix</keyword>
<evidence type="ECO:0000256" key="1">
    <source>
        <dbReference type="SAM" id="Phobius"/>
    </source>
</evidence>
<dbReference type="EMBL" id="NTKD01000041">
    <property type="protein sequence ID" value="PDH38022.1"/>
    <property type="molecule type" value="Genomic_DNA"/>
</dbReference>
<comment type="caution">
    <text evidence="3">The sequence shown here is derived from an EMBL/GenBank/DDBJ whole genome shotgun (WGS) entry which is preliminary data.</text>
</comment>
<keyword evidence="3" id="KW-0067">ATP-binding</keyword>
<accession>A0A2A5WNJ0</accession>
<protein>
    <submittedName>
        <fullName evidence="3">ATP-binding protein</fullName>
    </submittedName>
</protein>
<name>A0A2A5WNJ0_9GAMM</name>
<keyword evidence="1" id="KW-0812">Transmembrane</keyword>
<dbReference type="Proteomes" id="UP000219327">
    <property type="component" value="Unassembled WGS sequence"/>
</dbReference>
<feature type="domain" description="DUF2062" evidence="2">
    <location>
        <begin position="20"/>
        <end position="161"/>
    </location>
</feature>
<evidence type="ECO:0000313" key="3">
    <source>
        <dbReference type="EMBL" id="PDH38022.1"/>
    </source>
</evidence>
<organism evidence="3 4">
    <name type="scientific">OM182 bacterium MED-G24</name>
    <dbReference type="NCBI Taxonomy" id="1986255"/>
    <lineage>
        <taxon>Bacteria</taxon>
        <taxon>Pseudomonadati</taxon>
        <taxon>Pseudomonadota</taxon>
        <taxon>Gammaproteobacteria</taxon>
        <taxon>OMG group</taxon>
        <taxon>OM182 clade</taxon>
    </lineage>
</organism>
<keyword evidence="1" id="KW-0472">Membrane</keyword>
<gene>
    <name evidence="3" type="ORF">CNE99_07425</name>
</gene>
<proteinExistence type="predicted"/>